<evidence type="ECO:0000313" key="4">
    <source>
        <dbReference type="EMBL" id="SAL80445.1"/>
    </source>
</evidence>
<dbReference type="GO" id="GO:0016787">
    <property type="term" value="F:hydrolase activity"/>
    <property type="evidence" value="ECO:0007669"/>
    <property type="project" value="UniProtKB-KW"/>
</dbReference>
<reference evidence="4" key="1">
    <citation type="submission" date="2016-01" db="EMBL/GenBank/DDBJ databases">
        <authorList>
            <person name="Peeters C."/>
        </authorList>
    </citation>
    <scope>NUCLEOTIDE SEQUENCE [LARGE SCALE GENOMIC DNA]</scope>
    <source>
        <strain evidence="4">LMG 22937</strain>
    </source>
</reference>
<evidence type="ECO:0000256" key="1">
    <source>
        <dbReference type="ARBA" id="ARBA00010702"/>
    </source>
</evidence>
<keyword evidence="5" id="KW-1185">Reference proteome</keyword>
<dbReference type="RefSeq" id="WP_235025359.1">
    <property type="nucleotide sequence ID" value="NZ_FCOL02000055.1"/>
</dbReference>
<name>A0A158KHF3_9BURK</name>
<comment type="similarity">
    <text evidence="1">Belongs to the ADP-ribosylglycohydrolase family.</text>
</comment>
<dbReference type="PANTHER" id="PTHR16222:SF24">
    <property type="entry name" value="ADP-RIBOSYLHYDROLASE ARH3"/>
    <property type="match status" value="1"/>
</dbReference>
<comment type="caution">
    <text evidence="4">The sequence shown here is derived from an EMBL/GenBank/DDBJ whole genome shotgun (WGS) entry which is preliminary data.</text>
</comment>
<comment type="cofactor">
    <cofactor evidence="3">
        <name>Mg(2+)</name>
        <dbReference type="ChEBI" id="CHEBI:18420"/>
    </cofactor>
    <text evidence="3">Binds 2 magnesium ions per subunit.</text>
</comment>
<feature type="binding site" evidence="3">
    <location>
        <position position="286"/>
    </location>
    <ligand>
        <name>Mg(2+)</name>
        <dbReference type="ChEBI" id="CHEBI:18420"/>
        <label>1</label>
    </ligand>
</feature>
<dbReference type="InterPro" id="IPR036705">
    <property type="entry name" value="Ribosyl_crysJ1_sf"/>
</dbReference>
<dbReference type="InterPro" id="IPR050792">
    <property type="entry name" value="ADP-ribosylglycohydrolase"/>
</dbReference>
<feature type="binding site" evidence="3">
    <location>
        <position position="287"/>
    </location>
    <ligand>
        <name>Mg(2+)</name>
        <dbReference type="ChEBI" id="CHEBI:18420"/>
        <label>1</label>
    </ligand>
</feature>
<dbReference type="Proteomes" id="UP000054925">
    <property type="component" value="Unassembled WGS sequence"/>
</dbReference>
<dbReference type="Gene3D" id="1.10.4080.10">
    <property type="entry name" value="ADP-ribosylation/Crystallin J1"/>
    <property type="match status" value="1"/>
</dbReference>
<organism evidence="4 5">
    <name type="scientific">Caballeronia terrestris</name>
    <dbReference type="NCBI Taxonomy" id="1226301"/>
    <lineage>
        <taxon>Bacteria</taxon>
        <taxon>Pseudomonadati</taxon>
        <taxon>Pseudomonadota</taxon>
        <taxon>Betaproteobacteria</taxon>
        <taxon>Burkholderiales</taxon>
        <taxon>Burkholderiaceae</taxon>
        <taxon>Caballeronia</taxon>
    </lineage>
</organism>
<dbReference type="AlphaFoldDB" id="A0A158KHF3"/>
<keyword evidence="3" id="KW-0479">Metal-binding</keyword>
<feature type="binding site" evidence="3">
    <location>
        <position position="284"/>
    </location>
    <ligand>
        <name>Mg(2+)</name>
        <dbReference type="ChEBI" id="CHEBI:18420"/>
        <label>1</label>
    </ligand>
</feature>
<dbReference type="InterPro" id="IPR005502">
    <property type="entry name" value="Ribosyl_crysJ1"/>
</dbReference>
<dbReference type="SUPFAM" id="SSF101478">
    <property type="entry name" value="ADP-ribosylglycohydrolase"/>
    <property type="match status" value="1"/>
</dbReference>
<evidence type="ECO:0000313" key="5">
    <source>
        <dbReference type="Proteomes" id="UP000054925"/>
    </source>
</evidence>
<dbReference type="Pfam" id="PF03747">
    <property type="entry name" value="ADP_ribosyl_GH"/>
    <property type="match status" value="1"/>
</dbReference>
<evidence type="ECO:0000256" key="2">
    <source>
        <dbReference type="ARBA" id="ARBA00022801"/>
    </source>
</evidence>
<dbReference type="PANTHER" id="PTHR16222">
    <property type="entry name" value="ADP-RIBOSYLGLYCOHYDROLASE"/>
    <property type="match status" value="1"/>
</dbReference>
<feature type="binding site" evidence="3">
    <location>
        <position position="75"/>
    </location>
    <ligand>
        <name>Mg(2+)</name>
        <dbReference type="ChEBI" id="CHEBI:18420"/>
        <label>1</label>
    </ligand>
</feature>
<protein>
    <submittedName>
        <fullName evidence="4">Crystallin</fullName>
    </submittedName>
</protein>
<gene>
    <name evidence="4" type="ORF">AWB67_05625</name>
</gene>
<dbReference type="PROSITE" id="PS51257">
    <property type="entry name" value="PROKAR_LIPOPROTEIN"/>
    <property type="match status" value="1"/>
</dbReference>
<keyword evidence="2" id="KW-0378">Hydrolase</keyword>
<sequence>MVREEGMVQGAGFMSFQGCDDRRVGGLVGLLVGDALGVPYEFHSPDAIPARDLIEMTPPLSFSRAHPGVPSETWSDDGAQALALLASLQECGRFSLVDFADRLLRWEDDGYMAVDGHVFDIGIQTADALARLRDGVPVRESGGADEWDNGNGSLMRVLPLALWHQGSDEELVRAAHLSSTPTHRHPRSQVACALYCLVARGYLTGESDPWSMADERLHAIYEGWPNAEERKPFTTEIETVRRFGKSEQPRGTGYVVDSLFSARSALREPSFEDVAKAAISLGNDTDTTAAVACGLAGIKFGIGGIPTRWLEQLRGFNLAEPLIVRLMTTSVGCSEAVDEWSGIGPDGVPCVLIDWSGPRKQRRRT</sequence>
<proteinExistence type="inferred from homology"/>
<keyword evidence="3" id="KW-0460">Magnesium</keyword>
<evidence type="ECO:0000256" key="3">
    <source>
        <dbReference type="PIRSR" id="PIRSR605502-1"/>
    </source>
</evidence>
<dbReference type="EMBL" id="FCOL02000055">
    <property type="protein sequence ID" value="SAL80445.1"/>
    <property type="molecule type" value="Genomic_DNA"/>
</dbReference>
<feature type="binding site" evidence="3">
    <location>
        <position position="77"/>
    </location>
    <ligand>
        <name>Mg(2+)</name>
        <dbReference type="ChEBI" id="CHEBI:18420"/>
        <label>1</label>
    </ligand>
</feature>
<feature type="binding site" evidence="3">
    <location>
        <position position="76"/>
    </location>
    <ligand>
        <name>Mg(2+)</name>
        <dbReference type="ChEBI" id="CHEBI:18420"/>
        <label>1</label>
    </ligand>
</feature>
<accession>A0A158KHF3</accession>
<dbReference type="GO" id="GO:0046872">
    <property type="term" value="F:metal ion binding"/>
    <property type="evidence" value="ECO:0007669"/>
    <property type="project" value="UniProtKB-KW"/>
</dbReference>